<dbReference type="PROSITE" id="PS51434">
    <property type="entry name" value="NUP_C"/>
    <property type="match status" value="1"/>
</dbReference>
<dbReference type="InterPro" id="IPR036903">
    <property type="entry name" value="Nup98_auto-Pept-S59_dom_sf"/>
</dbReference>
<dbReference type="Gene3D" id="3.10.20.90">
    <property type="entry name" value="Phosphatidylinositol 3-kinase Catalytic Subunit, Chain A, domain 1"/>
    <property type="match status" value="1"/>
</dbReference>
<keyword evidence="4" id="KW-0509">mRNA transport</keyword>
<evidence type="ECO:0000256" key="9">
    <source>
        <dbReference type="SAM" id="MobiDB-lite"/>
    </source>
</evidence>
<dbReference type="GO" id="GO:0000973">
    <property type="term" value="P:post-transcriptional tethering of RNA polymerase II gene DNA at nuclear periphery"/>
    <property type="evidence" value="ECO:0007669"/>
    <property type="project" value="TreeGrafter"/>
</dbReference>
<feature type="compositionally biased region" description="Low complexity" evidence="9">
    <location>
        <begin position="128"/>
        <end position="150"/>
    </location>
</feature>
<evidence type="ECO:0000259" key="10">
    <source>
        <dbReference type="PROSITE" id="PS51434"/>
    </source>
</evidence>
<proteinExistence type="inferred from homology"/>
<evidence type="ECO:0000256" key="4">
    <source>
        <dbReference type="ARBA" id="ARBA00022816"/>
    </source>
</evidence>
<dbReference type="InterPro" id="IPR029071">
    <property type="entry name" value="Ubiquitin-like_domsf"/>
</dbReference>
<evidence type="ECO:0000256" key="3">
    <source>
        <dbReference type="ARBA" id="ARBA00022448"/>
    </source>
</evidence>
<keyword evidence="6" id="KW-0811">Translocation</keyword>
<feature type="compositionally biased region" description="Low complexity" evidence="9">
    <location>
        <begin position="444"/>
        <end position="459"/>
    </location>
</feature>
<reference evidence="11 12" key="1">
    <citation type="submission" date="2016-11" db="EMBL/GenBank/DDBJ databases">
        <title>The macronuclear genome of Stentor coeruleus: a giant cell with tiny introns.</title>
        <authorList>
            <person name="Slabodnick M."/>
            <person name="Ruby J.G."/>
            <person name="Reiff S.B."/>
            <person name="Swart E.C."/>
            <person name="Gosai S."/>
            <person name="Prabakaran S."/>
            <person name="Witkowska E."/>
            <person name="Larue G.E."/>
            <person name="Fisher S."/>
            <person name="Freeman R.M."/>
            <person name="Gunawardena J."/>
            <person name="Chu W."/>
            <person name="Stover N.A."/>
            <person name="Gregory B.D."/>
            <person name="Nowacki M."/>
            <person name="Derisi J."/>
            <person name="Roy S.W."/>
            <person name="Marshall W.F."/>
            <person name="Sood P."/>
        </authorList>
    </citation>
    <scope>NUCLEOTIDE SEQUENCE [LARGE SCALE GENOMIC DNA]</scope>
    <source>
        <strain evidence="11">WM001</strain>
    </source>
</reference>
<dbReference type="PANTHER" id="PTHR23198">
    <property type="entry name" value="NUCLEOPORIN"/>
    <property type="match status" value="1"/>
</dbReference>
<dbReference type="SUPFAM" id="SSF82215">
    <property type="entry name" value="C-terminal autoproteolytic domain of nucleoporin nup98"/>
    <property type="match status" value="1"/>
</dbReference>
<protein>
    <recommendedName>
        <fullName evidence="10">Peptidase S59 domain-containing protein</fullName>
    </recommendedName>
</protein>
<dbReference type="CDD" id="cd17039">
    <property type="entry name" value="Ubl_ubiquitin_like"/>
    <property type="match status" value="1"/>
</dbReference>
<organism evidence="11 12">
    <name type="scientific">Stentor coeruleus</name>
    <dbReference type="NCBI Taxonomy" id="5963"/>
    <lineage>
        <taxon>Eukaryota</taxon>
        <taxon>Sar</taxon>
        <taxon>Alveolata</taxon>
        <taxon>Ciliophora</taxon>
        <taxon>Postciliodesmatophora</taxon>
        <taxon>Heterotrichea</taxon>
        <taxon>Heterotrichida</taxon>
        <taxon>Stentoridae</taxon>
        <taxon>Stentor</taxon>
    </lineage>
</organism>
<feature type="region of interest" description="Disordered" evidence="9">
    <location>
        <begin position="26"/>
        <end position="94"/>
    </location>
</feature>
<evidence type="ECO:0000256" key="7">
    <source>
        <dbReference type="ARBA" id="ARBA00023132"/>
    </source>
</evidence>
<feature type="compositionally biased region" description="Polar residues" evidence="9">
    <location>
        <begin position="464"/>
        <end position="480"/>
    </location>
</feature>
<feature type="region of interest" description="Disordered" evidence="9">
    <location>
        <begin position="384"/>
        <end position="404"/>
    </location>
</feature>
<comment type="subcellular location">
    <subcellularLocation>
        <location evidence="1">Nucleus</location>
        <location evidence="1">Nuclear pore complex</location>
    </subcellularLocation>
</comment>
<dbReference type="PANTHER" id="PTHR23198:SF6">
    <property type="entry name" value="NUCLEAR PORE COMPLEX PROTEIN NUP98-NUP96"/>
    <property type="match status" value="1"/>
</dbReference>
<evidence type="ECO:0000313" key="11">
    <source>
        <dbReference type="EMBL" id="OMJ86068.1"/>
    </source>
</evidence>
<evidence type="ECO:0000256" key="6">
    <source>
        <dbReference type="ARBA" id="ARBA00023010"/>
    </source>
</evidence>
<dbReference type="EMBL" id="MPUH01000217">
    <property type="protein sequence ID" value="OMJ86068.1"/>
    <property type="molecule type" value="Genomic_DNA"/>
</dbReference>
<comment type="caution">
    <text evidence="11">The sequence shown here is derived from an EMBL/GenBank/DDBJ whole genome shotgun (WGS) entry which is preliminary data.</text>
</comment>
<dbReference type="GO" id="GO:0044614">
    <property type="term" value="C:nuclear pore cytoplasmic filaments"/>
    <property type="evidence" value="ECO:0007669"/>
    <property type="project" value="TreeGrafter"/>
</dbReference>
<dbReference type="GO" id="GO:0003723">
    <property type="term" value="F:RNA binding"/>
    <property type="evidence" value="ECO:0007669"/>
    <property type="project" value="TreeGrafter"/>
</dbReference>
<feature type="compositionally biased region" description="Polar residues" evidence="9">
    <location>
        <begin position="384"/>
        <end position="395"/>
    </location>
</feature>
<feature type="compositionally biased region" description="Polar residues" evidence="9">
    <location>
        <begin position="417"/>
        <end position="443"/>
    </location>
</feature>
<dbReference type="GO" id="GO:0006606">
    <property type="term" value="P:protein import into nucleus"/>
    <property type="evidence" value="ECO:0007669"/>
    <property type="project" value="TreeGrafter"/>
</dbReference>
<feature type="compositionally biased region" description="Polar residues" evidence="9">
    <location>
        <begin position="151"/>
        <end position="166"/>
    </location>
</feature>
<keyword evidence="5" id="KW-0653">Protein transport</keyword>
<keyword evidence="8" id="KW-0539">Nucleus</keyword>
<feature type="compositionally biased region" description="Polar residues" evidence="9">
    <location>
        <begin position="31"/>
        <end position="94"/>
    </location>
</feature>
<dbReference type="Proteomes" id="UP000187209">
    <property type="component" value="Unassembled WGS sequence"/>
</dbReference>
<dbReference type="GO" id="GO:0006405">
    <property type="term" value="P:RNA export from nucleus"/>
    <property type="evidence" value="ECO:0007669"/>
    <property type="project" value="TreeGrafter"/>
</dbReference>
<comment type="similarity">
    <text evidence="2">Belongs to the nucleoporin GLFG family.</text>
</comment>
<gene>
    <name evidence="11" type="ORF">SteCoe_12506</name>
</gene>
<dbReference type="InterPro" id="IPR037665">
    <property type="entry name" value="Nucleoporin_S59-like"/>
</dbReference>
<dbReference type="GO" id="GO:0051028">
    <property type="term" value="P:mRNA transport"/>
    <property type="evidence" value="ECO:0007669"/>
    <property type="project" value="UniProtKB-KW"/>
</dbReference>
<evidence type="ECO:0000256" key="8">
    <source>
        <dbReference type="ARBA" id="ARBA00023242"/>
    </source>
</evidence>
<dbReference type="InterPro" id="IPR007230">
    <property type="entry name" value="Nup98_auto-Pept-S59_dom"/>
</dbReference>
<dbReference type="GO" id="GO:0008139">
    <property type="term" value="F:nuclear localization sequence binding"/>
    <property type="evidence" value="ECO:0007669"/>
    <property type="project" value="TreeGrafter"/>
</dbReference>
<accession>A0A1R2CAN6</accession>
<keyword evidence="7" id="KW-0906">Nuclear pore complex</keyword>
<evidence type="ECO:0000313" key="12">
    <source>
        <dbReference type="Proteomes" id="UP000187209"/>
    </source>
</evidence>
<dbReference type="GO" id="GO:0034398">
    <property type="term" value="P:telomere tethering at nuclear periphery"/>
    <property type="evidence" value="ECO:0007669"/>
    <property type="project" value="TreeGrafter"/>
</dbReference>
<dbReference type="SUPFAM" id="SSF54236">
    <property type="entry name" value="Ubiquitin-like"/>
    <property type="match status" value="1"/>
</dbReference>
<evidence type="ECO:0000256" key="1">
    <source>
        <dbReference type="ARBA" id="ARBA00004567"/>
    </source>
</evidence>
<evidence type="ECO:0000256" key="5">
    <source>
        <dbReference type="ARBA" id="ARBA00022927"/>
    </source>
</evidence>
<feature type="region of interest" description="Disordered" evidence="9">
    <location>
        <begin position="417"/>
        <end position="482"/>
    </location>
</feature>
<keyword evidence="12" id="KW-1185">Reference proteome</keyword>
<evidence type="ECO:0000256" key="2">
    <source>
        <dbReference type="ARBA" id="ARBA00008926"/>
    </source>
</evidence>
<dbReference type="Gene3D" id="3.30.1610.10">
    <property type="entry name" value="Peptidase S59, nucleoporin"/>
    <property type="match status" value="1"/>
</dbReference>
<name>A0A1R2CAN6_9CILI</name>
<feature type="compositionally biased region" description="Polar residues" evidence="9">
    <location>
        <begin position="186"/>
        <end position="202"/>
    </location>
</feature>
<feature type="domain" description="Peptidase S59" evidence="10">
    <location>
        <begin position="737"/>
        <end position="866"/>
    </location>
</feature>
<dbReference type="GO" id="GO:0017056">
    <property type="term" value="F:structural constituent of nuclear pore"/>
    <property type="evidence" value="ECO:0007669"/>
    <property type="project" value="InterPro"/>
</dbReference>
<feature type="region of interest" description="Disordered" evidence="9">
    <location>
        <begin position="128"/>
        <end position="166"/>
    </location>
</feature>
<feature type="region of interest" description="Disordered" evidence="9">
    <location>
        <begin position="181"/>
        <end position="202"/>
    </location>
</feature>
<dbReference type="Pfam" id="PF04096">
    <property type="entry name" value="Nucleoporin2"/>
    <property type="match status" value="1"/>
</dbReference>
<sequence length="866" mass="95269">MMWQGHSTQSAFNNASAVFGGNSAGGALNPPTGNGFQGSVVQGNNSFAPSNPTQQSLFGPANTNSNTQQLGLTSNPPANWPGQTSSFIQPNTFSGSSPNFSTNSNIFTNSSFVPNTASSKEISFGVQSTTFNQNPSSNPNPQNNFANFQTSNPNFSNQNPAFNQTAGGFSSVSSSFGSNPTNSFSASKSFPPANQSNISSRPQNTNFANPQSLTVPFNNSVSQIIKYKSTQIKEENGNVNIANMCAMAECNNKSIEEIRLAEYKIKCNGSSTAGIGNIVNQQLNPVGTGVSNIFSNTASNNRAQTGGSIFNQNLDNKSQGVFPAANTNLGFTANAFPNTNTGFTSFTNTTSGLPSQNTQSTMFNPAPSQTPQPAIMNFTNNNPQTTAPGFSQNSITQPNAPNPTNNFFNQVTQPNVPNPTQNFNSNLTQNNVLNPKPNTHNQISQPNPTNSTSNLSSNNGAFFAQTSAPNPSISLFNNPQPKAGANISAPQVPQNINNNNYKQANYWPIQTDNFISPYKNDYQDPHGLSWLTGTQFQHDPTLTYNKKLLNQKNTEHSSLIERIASSKKNLNYSQTLSNKWKTSQDKFNSTSKTNISLTSHKKSEPFFISKRPSFINLKLELYKDQDENKYFKVPEKVCKTPENEIQVQVVAHTPEPIRLIISVIPTTTVKEIKHHISKRLCEFKDFQLVYKSHVLLESETIVSYRIRENDELTVIYTPEGYKKTTNLPNDNELPVIGSGYYTKPTIMEMAKMSIENLMKIKNFTIENEYGKLVFEGETNVVKLNIAEIIQILHKEVVGYPEESKIAKPCVGQGLNKPAELTLYKFEVPGSKDKAQEKIMKMCEKGKFKFVSYDQENCELVVRIKHF</sequence>
<keyword evidence="3" id="KW-0813">Transport</keyword>
<dbReference type="OrthoDB" id="311594at2759"/>
<dbReference type="AlphaFoldDB" id="A0A1R2CAN6"/>